<dbReference type="GO" id="GO:0030246">
    <property type="term" value="F:carbohydrate binding"/>
    <property type="evidence" value="ECO:0007669"/>
    <property type="project" value="InterPro"/>
</dbReference>
<reference evidence="1 2" key="1">
    <citation type="submission" date="2019-01" db="EMBL/GenBank/DDBJ databases">
        <title>Sequencing of cultivated peanut Arachis hypogaea provides insights into genome evolution and oil improvement.</title>
        <authorList>
            <person name="Chen X."/>
        </authorList>
    </citation>
    <scope>NUCLEOTIDE SEQUENCE [LARGE SCALE GENOMIC DNA]</scope>
    <source>
        <strain evidence="2">cv. Fuhuasheng</strain>
        <tissue evidence="1">Leaves</tissue>
    </source>
</reference>
<comment type="caution">
    <text evidence="1">The sequence shown here is derived from an EMBL/GenBank/DDBJ whole genome shotgun (WGS) entry which is preliminary data.</text>
</comment>
<evidence type="ECO:0000313" key="2">
    <source>
        <dbReference type="Proteomes" id="UP000289738"/>
    </source>
</evidence>
<dbReference type="Pfam" id="PF14299">
    <property type="entry name" value="PP2"/>
    <property type="match status" value="1"/>
</dbReference>
<dbReference type="AlphaFoldDB" id="A0A444ZIR1"/>
<dbReference type="InterPro" id="IPR052147">
    <property type="entry name" value="PP2-like/Lectin"/>
</dbReference>
<dbReference type="InterPro" id="IPR025886">
    <property type="entry name" value="PP2-like"/>
</dbReference>
<organism evidence="1 2">
    <name type="scientific">Arachis hypogaea</name>
    <name type="common">Peanut</name>
    <dbReference type="NCBI Taxonomy" id="3818"/>
    <lineage>
        <taxon>Eukaryota</taxon>
        <taxon>Viridiplantae</taxon>
        <taxon>Streptophyta</taxon>
        <taxon>Embryophyta</taxon>
        <taxon>Tracheophyta</taxon>
        <taxon>Spermatophyta</taxon>
        <taxon>Magnoliopsida</taxon>
        <taxon>eudicotyledons</taxon>
        <taxon>Gunneridae</taxon>
        <taxon>Pentapetalae</taxon>
        <taxon>rosids</taxon>
        <taxon>fabids</taxon>
        <taxon>Fabales</taxon>
        <taxon>Fabaceae</taxon>
        <taxon>Papilionoideae</taxon>
        <taxon>50 kb inversion clade</taxon>
        <taxon>dalbergioids sensu lato</taxon>
        <taxon>Dalbergieae</taxon>
        <taxon>Pterocarpus clade</taxon>
        <taxon>Arachis</taxon>
    </lineage>
</organism>
<accession>A0A444ZIR1</accession>
<gene>
    <name evidence="1" type="ORF">Ahy_B04g070749</name>
</gene>
<dbReference type="Proteomes" id="UP000289738">
    <property type="component" value="Chromosome B04"/>
</dbReference>
<proteinExistence type="predicted"/>
<dbReference type="EMBL" id="SDMP01000014">
    <property type="protein sequence ID" value="RYR14106.1"/>
    <property type="molecule type" value="Genomic_DNA"/>
</dbReference>
<keyword evidence="2" id="KW-1185">Reference proteome</keyword>
<evidence type="ECO:0000313" key="1">
    <source>
        <dbReference type="EMBL" id="RYR14106.1"/>
    </source>
</evidence>
<name>A0A444ZIR1_ARAHY</name>
<dbReference type="PANTHER" id="PTHR48478:SF1">
    <property type="entry name" value="LECTIN-LIKE"/>
    <property type="match status" value="1"/>
</dbReference>
<protein>
    <submittedName>
        <fullName evidence="1">Uncharacterized protein</fullName>
    </submittedName>
</protein>
<dbReference type="PANTHER" id="PTHR48478">
    <property type="entry name" value="LECTIN-LIKE"/>
    <property type="match status" value="1"/>
</dbReference>
<sequence>MIFSVGVRYLTITWGNQRRFWKEFDNISDPFCGLGEAKLLVQVNWLEVTGKLSMGELKRHNGDSIKTYEIFYVVSFNEDAYGWHSAPVKFTVKPRVEPLPFIEVNLEEYRKKHGQWHEISGGRFPVSGEKYVEFGMYEVETAWWKGGMHLAGVIIKAVNDDDQTAHTKRDQQGGYSCEKL</sequence>